<dbReference type="PANTHER" id="PTHR21666">
    <property type="entry name" value="PEPTIDASE-RELATED"/>
    <property type="match status" value="1"/>
</dbReference>
<proteinExistence type="predicted"/>
<dbReference type="AlphaFoldDB" id="A0A167GMF8"/>
<dbReference type="InterPro" id="IPR011055">
    <property type="entry name" value="Dup_hybrid_motif"/>
</dbReference>
<evidence type="ECO:0000259" key="1">
    <source>
        <dbReference type="Pfam" id="PF01551"/>
    </source>
</evidence>
<dbReference type="Gene3D" id="2.70.70.10">
    <property type="entry name" value="Glucose Permease (Domain IIA)"/>
    <property type="match status" value="1"/>
</dbReference>
<organism evidence="2 5">
    <name type="scientific">Hydrogenophaga crassostreae</name>
    <dbReference type="NCBI Taxonomy" id="1763535"/>
    <lineage>
        <taxon>Bacteria</taxon>
        <taxon>Pseudomonadati</taxon>
        <taxon>Pseudomonadota</taxon>
        <taxon>Betaproteobacteria</taxon>
        <taxon>Burkholderiales</taxon>
        <taxon>Comamonadaceae</taxon>
        <taxon>Hydrogenophaga</taxon>
    </lineage>
</organism>
<dbReference type="SUPFAM" id="SSF51261">
    <property type="entry name" value="Duplicated hybrid motif"/>
    <property type="match status" value="1"/>
</dbReference>
<evidence type="ECO:0000313" key="2">
    <source>
        <dbReference type="EMBL" id="AOW14824.1"/>
    </source>
</evidence>
<dbReference type="InterPro" id="IPR016047">
    <property type="entry name" value="M23ase_b-sheet_dom"/>
</dbReference>
<dbReference type="Pfam" id="PF01551">
    <property type="entry name" value="Peptidase_M23"/>
    <property type="match status" value="1"/>
</dbReference>
<dbReference type="EMBL" id="CP017476">
    <property type="protein sequence ID" value="AOW14824.1"/>
    <property type="molecule type" value="Genomic_DNA"/>
</dbReference>
<dbReference type="STRING" id="1763535.LPB072_20380"/>
<dbReference type="KEGG" id="hyl:LPB072_20380"/>
<feature type="domain" description="M23ase beta-sheet core" evidence="1">
    <location>
        <begin position="33"/>
        <end position="137"/>
    </location>
</feature>
<evidence type="ECO:0000313" key="3">
    <source>
        <dbReference type="EMBL" id="OAD39653.1"/>
    </source>
</evidence>
<name>A0A167GMF8_9BURK</name>
<reference evidence="3 4" key="1">
    <citation type="submission" date="2016-02" db="EMBL/GenBank/DDBJ databases">
        <title>Draft genome sequence of Hydrogenophaga sp. LPB0072.</title>
        <authorList>
            <person name="Shin S.-K."/>
            <person name="Yi H."/>
        </authorList>
    </citation>
    <scope>NUCLEOTIDE SEQUENCE [LARGE SCALE GENOMIC DNA]</scope>
    <source>
        <strain evidence="3 4">LPB0072</strain>
    </source>
</reference>
<dbReference type="Proteomes" id="UP000185680">
    <property type="component" value="Chromosome"/>
</dbReference>
<protein>
    <recommendedName>
        <fullName evidence="1">M23ase beta-sheet core domain-containing protein</fullName>
    </recommendedName>
</protein>
<dbReference type="PANTHER" id="PTHR21666:SF294">
    <property type="entry name" value="PEPTIDASE M23"/>
    <property type="match status" value="1"/>
</dbReference>
<reference evidence="2 5" key="2">
    <citation type="submission" date="2016-10" db="EMBL/GenBank/DDBJ databases">
        <title>Hydorgenophaga sp. LPB0072 isolated from gastropod.</title>
        <authorList>
            <person name="Kim E."/>
            <person name="Yi H."/>
        </authorList>
    </citation>
    <scope>NUCLEOTIDE SEQUENCE [LARGE SCALE GENOMIC DNA]</scope>
    <source>
        <strain evidence="2 5">LPB0072</strain>
    </source>
</reference>
<accession>A0A167GMF8</accession>
<dbReference type="RefSeq" id="WP_066095672.1">
    <property type="nucleotide sequence ID" value="NZ_CP017476.1"/>
</dbReference>
<dbReference type="InterPro" id="IPR050570">
    <property type="entry name" value="Cell_wall_metabolism_enzyme"/>
</dbReference>
<dbReference type="Proteomes" id="UP000185657">
    <property type="component" value="Unassembled WGS sequence"/>
</dbReference>
<dbReference type="EMBL" id="LVWD01000041">
    <property type="protein sequence ID" value="OAD39653.1"/>
    <property type="molecule type" value="Genomic_DNA"/>
</dbReference>
<gene>
    <name evidence="2" type="ORF">LPB072_20380</name>
    <name evidence="3" type="ORF">LPB72_20550</name>
</gene>
<dbReference type="GO" id="GO:0004222">
    <property type="term" value="F:metalloendopeptidase activity"/>
    <property type="evidence" value="ECO:0007669"/>
    <property type="project" value="TreeGrafter"/>
</dbReference>
<sequence>MPFEDVMRIMLPPQNGIEPHVTANFGERRTSGPHGGTDFNYEGGQSGLNMLRPAVHSPIAGEVVFSGGQYGTVKIRDADGNTHEILHMDGRQVEVGDQIEAGDPIGTLGGRGPNGASHYARHVHYQMKDSAGNLINPQAWWDARVAASEKGGSPDGVCVAGATDVAPVSAGLLGDSEREIRALAERHALPWDQGMVNTVWAAALCARQAGLTEINLANVRRGDLLLGQHDGLTLREVSLDARKAANTPQQQSMASLEQWDHQMPVSANSQERPVQGAAQVMAL</sequence>
<keyword evidence="4" id="KW-1185">Reference proteome</keyword>
<evidence type="ECO:0000313" key="4">
    <source>
        <dbReference type="Proteomes" id="UP000185657"/>
    </source>
</evidence>
<dbReference type="CDD" id="cd12797">
    <property type="entry name" value="M23_peptidase"/>
    <property type="match status" value="1"/>
</dbReference>
<evidence type="ECO:0000313" key="5">
    <source>
        <dbReference type="Proteomes" id="UP000185680"/>
    </source>
</evidence>